<dbReference type="PANTHER" id="PTHR37482">
    <property type="entry name" value="OUTER MEMBRANE PROTEIN ASSEMBLY FACTOR BAME"/>
    <property type="match status" value="1"/>
</dbReference>
<dbReference type="Gene3D" id="3.30.1450.10">
    <property type="match status" value="1"/>
</dbReference>
<protein>
    <recommendedName>
        <fullName evidence="4">Outer membrane protein assembly factor BamE</fullName>
    </recommendedName>
</protein>
<dbReference type="GO" id="GO:1990063">
    <property type="term" value="C:Bam protein complex"/>
    <property type="evidence" value="ECO:0007669"/>
    <property type="project" value="TreeGrafter"/>
</dbReference>
<keyword evidence="3 4" id="KW-0998">Cell outer membrane</keyword>
<keyword evidence="1 4" id="KW-0732">Signal</keyword>
<organism evidence="6 7">
    <name type="scientific">Amphritea balenae</name>
    <dbReference type="NCBI Taxonomy" id="452629"/>
    <lineage>
        <taxon>Bacteria</taxon>
        <taxon>Pseudomonadati</taxon>
        <taxon>Pseudomonadota</taxon>
        <taxon>Gammaproteobacteria</taxon>
        <taxon>Oceanospirillales</taxon>
        <taxon>Oceanospirillaceae</taxon>
        <taxon>Amphritea</taxon>
    </lineage>
</organism>
<evidence type="ECO:0000313" key="6">
    <source>
        <dbReference type="EMBL" id="RRC98505.1"/>
    </source>
</evidence>
<evidence type="ECO:0000259" key="5">
    <source>
        <dbReference type="Pfam" id="PF04355"/>
    </source>
</evidence>
<gene>
    <name evidence="4" type="primary">bamE</name>
    <name evidence="6" type="ORF">EHS89_12865</name>
</gene>
<dbReference type="OrthoDB" id="9808250at2"/>
<sequence>MQKVLIGVFTAILLVGCADFPGVYKIDIPQGNNITQEMVDKLRPGMTQNQVRYVLGTPLITDSFNVNRWDYIYRYKSGETGAVTQERLTVIFDESGKLSNMAGDFRPGGNQQ</sequence>
<dbReference type="RefSeq" id="WP_124926566.1">
    <property type="nucleotide sequence ID" value="NZ_BMOH01000002.1"/>
</dbReference>
<evidence type="ECO:0000256" key="3">
    <source>
        <dbReference type="ARBA" id="ARBA00023237"/>
    </source>
</evidence>
<dbReference type="PANTHER" id="PTHR37482:SF1">
    <property type="entry name" value="OUTER MEMBRANE PROTEIN ASSEMBLY FACTOR BAME"/>
    <property type="match status" value="1"/>
</dbReference>
<keyword evidence="7" id="KW-1185">Reference proteome</keyword>
<comment type="subunit">
    <text evidence="4">Part of the Bam complex.</text>
</comment>
<keyword evidence="2 4" id="KW-0472">Membrane</keyword>
<dbReference type="InterPro" id="IPR007450">
    <property type="entry name" value="BamE_dom"/>
</dbReference>
<dbReference type="GO" id="GO:0051205">
    <property type="term" value="P:protein insertion into membrane"/>
    <property type="evidence" value="ECO:0007669"/>
    <property type="project" value="UniProtKB-UniRule"/>
</dbReference>
<dbReference type="EMBL" id="RQXV01000007">
    <property type="protein sequence ID" value="RRC98505.1"/>
    <property type="molecule type" value="Genomic_DNA"/>
</dbReference>
<comment type="caution">
    <text evidence="6">The sequence shown here is derived from an EMBL/GenBank/DDBJ whole genome shotgun (WGS) entry which is preliminary data.</text>
</comment>
<comment type="similarity">
    <text evidence="4">Belongs to the BamE family.</text>
</comment>
<comment type="subcellular location">
    <subcellularLocation>
        <location evidence="4">Cell outer membrane</location>
        <topology evidence="4">Lipid-anchor</topology>
    </subcellularLocation>
</comment>
<reference evidence="6 7" key="1">
    <citation type="submission" date="2018-11" db="EMBL/GenBank/DDBJ databases">
        <title>The draft genome sequence of Amphritea balenae JAMM 1525T.</title>
        <authorList>
            <person name="Fang Z."/>
            <person name="Zhang Y."/>
            <person name="Han X."/>
        </authorList>
    </citation>
    <scope>NUCLEOTIDE SEQUENCE [LARGE SCALE GENOMIC DNA]</scope>
    <source>
        <strain evidence="6 7">JAMM 1525</strain>
    </source>
</reference>
<keyword evidence="4" id="KW-0564">Palmitate</keyword>
<evidence type="ECO:0000256" key="4">
    <source>
        <dbReference type="HAMAP-Rule" id="MF_00925"/>
    </source>
</evidence>
<proteinExistence type="inferred from homology"/>
<keyword evidence="4" id="KW-0449">Lipoprotein</keyword>
<comment type="function">
    <text evidence="4">Part of the outer membrane protein assembly complex, which is involved in assembly and insertion of beta-barrel proteins into the outer membrane.</text>
</comment>
<dbReference type="InterPro" id="IPR037873">
    <property type="entry name" value="BamE-like"/>
</dbReference>
<evidence type="ECO:0000256" key="1">
    <source>
        <dbReference type="ARBA" id="ARBA00022729"/>
    </source>
</evidence>
<dbReference type="GO" id="GO:0043165">
    <property type="term" value="P:Gram-negative-bacterium-type cell outer membrane assembly"/>
    <property type="evidence" value="ECO:0007669"/>
    <property type="project" value="UniProtKB-UniRule"/>
</dbReference>
<dbReference type="AlphaFoldDB" id="A0A3P1SPD1"/>
<dbReference type="GO" id="GO:0030674">
    <property type="term" value="F:protein-macromolecule adaptor activity"/>
    <property type="evidence" value="ECO:0007669"/>
    <property type="project" value="TreeGrafter"/>
</dbReference>
<dbReference type="InterPro" id="IPR026592">
    <property type="entry name" value="BamE"/>
</dbReference>
<feature type="domain" description="Outer membrane protein assembly factor BamE" evidence="5">
    <location>
        <begin position="31"/>
        <end position="101"/>
    </location>
</feature>
<dbReference type="Pfam" id="PF04355">
    <property type="entry name" value="BamE"/>
    <property type="match status" value="1"/>
</dbReference>
<name>A0A3P1SPD1_9GAMM</name>
<dbReference type="HAMAP" id="MF_00925">
    <property type="entry name" value="OM_assembly_BamE"/>
    <property type="match status" value="1"/>
</dbReference>
<evidence type="ECO:0000256" key="2">
    <source>
        <dbReference type="ARBA" id="ARBA00023136"/>
    </source>
</evidence>
<dbReference type="PROSITE" id="PS51257">
    <property type="entry name" value="PROKAR_LIPOPROTEIN"/>
    <property type="match status" value="1"/>
</dbReference>
<dbReference type="Proteomes" id="UP000267535">
    <property type="component" value="Unassembled WGS sequence"/>
</dbReference>
<accession>A0A3P1SPD1</accession>
<evidence type="ECO:0000313" key="7">
    <source>
        <dbReference type="Proteomes" id="UP000267535"/>
    </source>
</evidence>